<dbReference type="EMBL" id="FTNC01000046">
    <property type="protein sequence ID" value="SIR61083.1"/>
    <property type="molecule type" value="Genomic_DNA"/>
</dbReference>
<dbReference type="SUPFAM" id="SSF51011">
    <property type="entry name" value="Glycosyl hydrolase domain"/>
    <property type="match status" value="1"/>
</dbReference>
<comment type="similarity">
    <text evidence="1 2">Belongs to the glycosyl hydrolase 31 family.</text>
</comment>
<dbReference type="RefSeq" id="WP_076546257.1">
    <property type="nucleotide sequence ID" value="NZ_FTNC01000046.1"/>
</dbReference>
<dbReference type="GO" id="GO:0004553">
    <property type="term" value="F:hydrolase activity, hydrolyzing O-glycosyl compounds"/>
    <property type="evidence" value="ECO:0007669"/>
    <property type="project" value="InterPro"/>
</dbReference>
<feature type="domain" description="Glycoside hydrolase family 31 N-terminal" evidence="4">
    <location>
        <begin position="32"/>
        <end position="221"/>
    </location>
</feature>
<dbReference type="Gene3D" id="2.60.40.1760">
    <property type="entry name" value="glycosyl hydrolase (family 31)"/>
    <property type="match status" value="1"/>
</dbReference>
<dbReference type="InterPro" id="IPR011013">
    <property type="entry name" value="Gal_mutarotase_sf_dom"/>
</dbReference>
<dbReference type="PANTHER" id="PTHR22762:SF165">
    <property type="entry name" value="PUTATIVE (AFU_ORTHOLOGUE AFUA_1G06560)-RELATED"/>
    <property type="match status" value="1"/>
</dbReference>
<keyword evidence="2" id="KW-0378">Hydrolase</keyword>
<dbReference type="Gene3D" id="3.20.20.80">
    <property type="entry name" value="Glycosidases"/>
    <property type="match status" value="1"/>
</dbReference>
<name>A0A1N7CC56_9FIRM</name>
<dbReference type="Pfam" id="PF21365">
    <property type="entry name" value="Glyco_hydro_31_3rd"/>
    <property type="match status" value="1"/>
</dbReference>
<evidence type="ECO:0000259" key="6">
    <source>
        <dbReference type="Pfam" id="PF21365"/>
    </source>
</evidence>
<proteinExistence type="inferred from homology"/>
<dbReference type="SUPFAM" id="SSF51445">
    <property type="entry name" value="(Trans)glycosidases"/>
    <property type="match status" value="1"/>
</dbReference>
<dbReference type="Pfam" id="PF01055">
    <property type="entry name" value="Glyco_hydro_31_2nd"/>
    <property type="match status" value="1"/>
</dbReference>
<dbReference type="Gene3D" id="2.60.40.1180">
    <property type="entry name" value="Golgi alpha-mannosidase II"/>
    <property type="match status" value="2"/>
</dbReference>
<dbReference type="InterPro" id="IPR048395">
    <property type="entry name" value="Glyco_hydro_31_C"/>
</dbReference>
<dbReference type="AlphaFoldDB" id="A0A1N7CC56"/>
<accession>A0A1N7CC56</accession>
<dbReference type="Proteomes" id="UP000185669">
    <property type="component" value="Unassembled WGS sequence"/>
</dbReference>
<dbReference type="CDD" id="cd06599">
    <property type="entry name" value="GH31_glycosidase_Aec37"/>
    <property type="match status" value="1"/>
</dbReference>
<dbReference type="GO" id="GO:0030246">
    <property type="term" value="F:carbohydrate binding"/>
    <property type="evidence" value="ECO:0007669"/>
    <property type="project" value="InterPro"/>
</dbReference>
<dbReference type="InterPro" id="IPR033403">
    <property type="entry name" value="DUF5110"/>
</dbReference>
<evidence type="ECO:0000259" key="4">
    <source>
        <dbReference type="Pfam" id="PF13802"/>
    </source>
</evidence>
<dbReference type="InterPro" id="IPR013780">
    <property type="entry name" value="Glyco_hydro_b"/>
</dbReference>
<dbReference type="InterPro" id="IPR025887">
    <property type="entry name" value="Glyco_hydro_31_N_dom"/>
</dbReference>
<evidence type="ECO:0000256" key="2">
    <source>
        <dbReference type="RuleBase" id="RU361185"/>
    </source>
</evidence>
<organism evidence="7 8">
    <name type="scientific">Halanaerobium kushneri</name>
    <dbReference type="NCBI Taxonomy" id="56779"/>
    <lineage>
        <taxon>Bacteria</taxon>
        <taxon>Bacillati</taxon>
        <taxon>Bacillota</taxon>
        <taxon>Clostridia</taxon>
        <taxon>Halanaerobiales</taxon>
        <taxon>Halanaerobiaceae</taxon>
        <taxon>Halanaerobium</taxon>
    </lineage>
</organism>
<evidence type="ECO:0000313" key="8">
    <source>
        <dbReference type="Proteomes" id="UP000185669"/>
    </source>
</evidence>
<reference evidence="8" key="1">
    <citation type="submission" date="2017-01" db="EMBL/GenBank/DDBJ databases">
        <authorList>
            <person name="Varghese N."/>
            <person name="Submissions S."/>
        </authorList>
    </citation>
    <scope>NUCLEOTIDE SEQUENCE [LARGE SCALE GENOMIC DNA]</scope>
    <source>
        <strain evidence="8">ATCC 700103</strain>
    </source>
</reference>
<keyword evidence="8" id="KW-1185">Reference proteome</keyword>
<sequence>MILKEYPFKLDKVENNIITFVDQFKEKNNLKVKVFVLEKDIIRVMFIRDKLTLGKTWMVAPNLADVPYQGRDKFDISPFSLPEYNHYQKGDFYVIETTFLKAKINLDGFRITWYARNNNDWIKIAADRKTQSYNLNNHFGEGIYHYLEKDKKDKYYGLGEKAGEIEKNNQRYRMTTIDAMGYDAERSDPLYKYIPFYITRNTSNNIAHGIFYDNLSEAIFDFGKEKDNYHGQYRYYFAETGDLDYYIILGPEMREVTRKFSWLSGENIFEPKWSLGYSGSTMTYTDSPNAQEELMNFIADCDRYDIPCDSFQLSSGYTSIDDKRYVFNWNYSKIPDPEKMSATFNKNGIKLCANIKPCLLIDHPRYEEAKEKNLFIKNEKGEPEISQFWDNLGSYLDFTNQDTVDWWKTNVKSQLLEFGIDSTWNDNNEYEIWSDNAYADGFDSKINMKSIRPLQSLLMMKSSFEAQKEHAPNKRPYLISRSGCPGMERYVQTWSGDNYTSWKTLKYNIKMGLGLTMSGVYNFGHDVGGFAGPAPEPELLVRWVQNGIFYPRFTIHSWNDDQSVNTPWMYLESIDSIRKAIKFREKIKPYLYNLLYESHIKHTPIIKPTFYEFDDQESYKQDLEFMLGESMLVANVVEKGAEKRKTYLPGDNAWYDFNTNKIYQGGEEIIVDVSLDTIPLFIKEGSIIPIQDQEISFDKQEKEKRAFLIYPFLDSGREEYTLFEDDGESYNYLDGEYKKIKIKMESDSKKIVLQITVSGNYELPYQKIKLYFPEFEGRNIVINNQEITLIDNQHTIFSIK</sequence>
<evidence type="ECO:0000313" key="7">
    <source>
        <dbReference type="EMBL" id="SIR61083.1"/>
    </source>
</evidence>
<protein>
    <submittedName>
        <fullName evidence="7">Alpha-glucosidase</fullName>
    </submittedName>
</protein>
<gene>
    <name evidence="7" type="ORF">SAMN05421834_1462</name>
</gene>
<keyword evidence="2" id="KW-0326">Glycosidase</keyword>
<feature type="domain" description="Glycoside hydrolase family 31 TIM barrel" evidence="3">
    <location>
        <begin position="271"/>
        <end position="594"/>
    </location>
</feature>
<dbReference type="Pfam" id="PF17137">
    <property type="entry name" value="DUF5110"/>
    <property type="match status" value="1"/>
</dbReference>
<feature type="domain" description="Glycosyl hydrolase family 31 C-terminal" evidence="6">
    <location>
        <begin position="603"/>
        <end position="688"/>
    </location>
</feature>
<evidence type="ECO:0000256" key="1">
    <source>
        <dbReference type="ARBA" id="ARBA00007806"/>
    </source>
</evidence>
<dbReference type="PANTHER" id="PTHR22762">
    <property type="entry name" value="ALPHA-GLUCOSIDASE"/>
    <property type="match status" value="1"/>
</dbReference>
<dbReference type="STRING" id="56779.SAMN05421834_1462"/>
<dbReference type="InterPro" id="IPR017853">
    <property type="entry name" value="GH"/>
</dbReference>
<feature type="domain" description="DUF5110" evidence="5">
    <location>
        <begin position="707"/>
        <end position="771"/>
    </location>
</feature>
<dbReference type="SUPFAM" id="SSF74650">
    <property type="entry name" value="Galactose mutarotase-like"/>
    <property type="match status" value="1"/>
</dbReference>
<dbReference type="Pfam" id="PF13802">
    <property type="entry name" value="Gal_mutarotas_2"/>
    <property type="match status" value="1"/>
</dbReference>
<dbReference type="InterPro" id="IPR000322">
    <property type="entry name" value="Glyco_hydro_31_TIM"/>
</dbReference>
<dbReference type="GO" id="GO:0005975">
    <property type="term" value="P:carbohydrate metabolic process"/>
    <property type="evidence" value="ECO:0007669"/>
    <property type="project" value="InterPro"/>
</dbReference>
<evidence type="ECO:0000259" key="3">
    <source>
        <dbReference type="Pfam" id="PF01055"/>
    </source>
</evidence>
<dbReference type="CDD" id="cd14752">
    <property type="entry name" value="GH31_N"/>
    <property type="match status" value="1"/>
</dbReference>
<evidence type="ECO:0000259" key="5">
    <source>
        <dbReference type="Pfam" id="PF17137"/>
    </source>
</evidence>
<dbReference type="OrthoDB" id="176168at2"/>